<keyword evidence="2" id="KW-1185">Reference proteome</keyword>
<dbReference type="AlphaFoldDB" id="A0A2S7KMX0"/>
<proteinExistence type="predicted"/>
<gene>
    <name evidence="1" type="ORF">BST85_02930</name>
</gene>
<organism evidence="1 2">
    <name type="scientific">Aureitalea marina</name>
    <dbReference type="NCBI Taxonomy" id="930804"/>
    <lineage>
        <taxon>Bacteria</taxon>
        <taxon>Pseudomonadati</taxon>
        <taxon>Bacteroidota</taxon>
        <taxon>Flavobacteriia</taxon>
        <taxon>Flavobacteriales</taxon>
        <taxon>Flavobacteriaceae</taxon>
        <taxon>Aureitalea</taxon>
    </lineage>
</organism>
<comment type="caution">
    <text evidence="1">The sequence shown here is derived from an EMBL/GenBank/DDBJ whole genome shotgun (WGS) entry which is preliminary data.</text>
</comment>
<sequence>MGRSRKLAFELQDNKKTAQAGGLCGFAFATWDRWVQRAKRVNPSIDNFDESQYFFIGPRDKLAPRAKCPPDIL</sequence>
<protein>
    <submittedName>
        <fullName evidence="1">Uncharacterized protein</fullName>
    </submittedName>
</protein>
<evidence type="ECO:0000313" key="1">
    <source>
        <dbReference type="EMBL" id="PQB03974.1"/>
    </source>
</evidence>
<dbReference type="Proteomes" id="UP000239800">
    <property type="component" value="Unassembled WGS sequence"/>
</dbReference>
<name>A0A2S7KMX0_9FLAO</name>
<dbReference type="EMBL" id="MQUB01000001">
    <property type="protein sequence ID" value="PQB03974.1"/>
    <property type="molecule type" value="Genomic_DNA"/>
</dbReference>
<accession>A0A2S7KMX0</accession>
<evidence type="ECO:0000313" key="2">
    <source>
        <dbReference type="Proteomes" id="UP000239800"/>
    </source>
</evidence>
<reference evidence="1 2" key="1">
    <citation type="submission" date="2016-11" db="EMBL/GenBank/DDBJ databases">
        <title>Trade-off between light-utilization and light-protection in marine flavobacteria.</title>
        <authorList>
            <person name="Kumagai Y."/>
        </authorList>
    </citation>
    <scope>NUCLEOTIDE SEQUENCE [LARGE SCALE GENOMIC DNA]</scope>
    <source>
        <strain evidence="1 2">NBRC 107741</strain>
    </source>
</reference>